<dbReference type="Pfam" id="PF00628">
    <property type="entry name" value="PHD"/>
    <property type="match status" value="1"/>
</dbReference>
<evidence type="ECO:0000256" key="5">
    <source>
        <dbReference type="ARBA" id="ARBA00023242"/>
    </source>
</evidence>
<keyword evidence="2" id="KW-0479">Metal-binding</keyword>
<dbReference type="InterPro" id="IPR013083">
    <property type="entry name" value="Znf_RING/FYVE/PHD"/>
</dbReference>
<evidence type="ECO:0000256" key="1">
    <source>
        <dbReference type="ARBA" id="ARBA00004123"/>
    </source>
</evidence>
<dbReference type="InterPro" id="IPR037869">
    <property type="entry name" value="Spp1/CFP1"/>
</dbReference>
<feature type="compositionally biased region" description="Basic and acidic residues" evidence="7">
    <location>
        <begin position="24"/>
        <end position="35"/>
    </location>
</feature>
<dbReference type="InterPro" id="IPR011011">
    <property type="entry name" value="Znf_FYVE_PHD"/>
</dbReference>
<dbReference type="SUPFAM" id="SSF57903">
    <property type="entry name" value="FYVE/PHD zinc finger"/>
    <property type="match status" value="1"/>
</dbReference>
<keyword evidence="10" id="KW-1185">Reference proteome</keyword>
<feature type="region of interest" description="Disordered" evidence="7">
    <location>
        <begin position="1"/>
        <end position="153"/>
    </location>
</feature>
<dbReference type="InterPro" id="IPR019786">
    <property type="entry name" value="Zinc_finger_PHD-type_CS"/>
</dbReference>
<evidence type="ECO:0000256" key="4">
    <source>
        <dbReference type="ARBA" id="ARBA00022833"/>
    </source>
</evidence>
<protein>
    <recommendedName>
        <fullName evidence="8">PHD-type domain-containing protein</fullName>
    </recommendedName>
</protein>
<dbReference type="GO" id="GO:0045893">
    <property type="term" value="P:positive regulation of DNA-templated transcription"/>
    <property type="evidence" value="ECO:0007669"/>
    <property type="project" value="TreeGrafter"/>
</dbReference>
<comment type="caution">
    <text evidence="9">The sequence shown here is derived from an EMBL/GenBank/DDBJ whole genome shotgun (WGS) entry which is preliminary data.</text>
</comment>
<dbReference type="Proteomes" id="UP001303160">
    <property type="component" value="Unassembled WGS sequence"/>
</dbReference>
<reference evidence="9" key="2">
    <citation type="submission" date="2023-05" db="EMBL/GenBank/DDBJ databases">
        <authorList>
            <consortium name="Lawrence Berkeley National Laboratory"/>
            <person name="Steindorff A."/>
            <person name="Hensen N."/>
            <person name="Bonometti L."/>
            <person name="Westerberg I."/>
            <person name="Brannstrom I.O."/>
            <person name="Guillou S."/>
            <person name="Cros-Aarteil S."/>
            <person name="Calhoun S."/>
            <person name="Haridas S."/>
            <person name="Kuo A."/>
            <person name="Mondo S."/>
            <person name="Pangilinan J."/>
            <person name="Riley R."/>
            <person name="Labutti K."/>
            <person name="Andreopoulos B."/>
            <person name="Lipzen A."/>
            <person name="Chen C."/>
            <person name="Yanf M."/>
            <person name="Daum C."/>
            <person name="Ng V."/>
            <person name="Clum A."/>
            <person name="Ohm R."/>
            <person name="Martin F."/>
            <person name="Silar P."/>
            <person name="Natvig D."/>
            <person name="Lalanne C."/>
            <person name="Gautier V."/>
            <person name="Ament-Velasquez S.L."/>
            <person name="Kruys A."/>
            <person name="Hutchinson M.I."/>
            <person name="Powell A.J."/>
            <person name="Barry K."/>
            <person name="Miller A.N."/>
            <person name="Grigoriev I.V."/>
            <person name="Debuchy R."/>
            <person name="Gladieux P."/>
            <person name="Thoren M.H."/>
            <person name="Johannesson H."/>
        </authorList>
    </citation>
    <scope>NUCLEOTIDE SEQUENCE</scope>
    <source>
        <strain evidence="9">CBS 315.58</strain>
    </source>
</reference>
<feature type="compositionally biased region" description="Polar residues" evidence="7">
    <location>
        <begin position="87"/>
        <end position="97"/>
    </location>
</feature>
<dbReference type="GO" id="GO:0008270">
    <property type="term" value="F:zinc ion binding"/>
    <property type="evidence" value="ECO:0007669"/>
    <property type="project" value="UniProtKB-KW"/>
</dbReference>
<dbReference type="PANTHER" id="PTHR46174:SF1">
    <property type="entry name" value="CXXC-TYPE ZINC FINGER PROTEIN 1"/>
    <property type="match status" value="1"/>
</dbReference>
<accession>A0AAN6XI31</accession>
<dbReference type="GO" id="GO:0048188">
    <property type="term" value="C:Set1C/COMPASS complex"/>
    <property type="evidence" value="ECO:0007669"/>
    <property type="project" value="InterPro"/>
</dbReference>
<gene>
    <name evidence="9" type="ORF">QBC40DRAFT_279739</name>
</gene>
<dbReference type="PROSITE" id="PS01359">
    <property type="entry name" value="ZF_PHD_1"/>
    <property type="match status" value="1"/>
</dbReference>
<evidence type="ECO:0000256" key="2">
    <source>
        <dbReference type="ARBA" id="ARBA00022723"/>
    </source>
</evidence>
<keyword evidence="5" id="KW-0539">Nucleus</keyword>
<evidence type="ECO:0000256" key="7">
    <source>
        <dbReference type="SAM" id="MobiDB-lite"/>
    </source>
</evidence>
<sequence>MAFSTSFFTLDPGVATDTSNHPSPSDEKTTTKMERSTSPQTVREEEQPAADLPNLSAQTQFSSSEETQTMHPPPSSEYGFDQESIAGESTKSTTSKPVSRKKKGTATVIKPPKRSRPGGNTSMGKRKANKTAKPAGSGAPSLNGDFGSDPAGGASESDSGPYCLCRGPDNHRFMIACDRCEDWFHGDCIGMDKWTGENLVQKYICPNCSDPDRGYVTRYKKMCSYSSCKNAARVDHVDRPSIFCSDDHCQMWWNDLVCTVPKAPKIRSNKPISFLDDLTREDFISLLDSPVAASYYQQAQQLTSSLSIIPGQPPLSLPPDFWNNPPPNLLTQEQENFLSGSAAERKQLGEEVLLCKKMLELIDIAIQRRDAAISSPSTPYNKDVCGYDVRLDHIGASYQFSLFLQTDQATKMFKSGKMEDMDEDSQAKWLIGEDAASGNYKGGMCTKKKCPTHRQWRDILTKTVKYEVRELTRGAKERLDGEQRVRDAAAARWLRKGMFDGDSVEHIGQVDGVMDEDVKMEG</sequence>
<evidence type="ECO:0000256" key="3">
    <source>
        <dbReference type="ARBA" id="ARBA00022771"/>
    </source>
</evidence>
<dbReference type="EMBL" id="MU863917">
    <property type="protein sequence ID" value="KAK4200638.1"/>
    <property type="molecule type" value="Genomic_DNA"/>
</dbReference>
<feature type="compositionally biased region" description="Polar residues" evidence="7">
    <location>
        <begin position="55"/>
        <end position="70"/>
    </location>
</feature>
<proteinExistence type="predicted"/>
<dbReference type="PANTHER" id="PTHR46174">
    <property type="entry name" value="CXXC-TYPE ZINC FINGER PROTEIN 1"/>
    <property type="match status" value="1"/>
</dbReference>
<keyword evidence="3 6" id="KW-0863">Zinc-finger</keyword>
<dbReference type="Gene3D" id="3.30.40.10">
    <property type="entry name" value="Zinc/RING finger domain, C3HC4 (zinc finger)"/>
    <property type="match status" value="1"/>
</dbReference>
<evidence type="ECO:0000313" key="9">
    <source>
        <dbReference type="EMBL" id="KAK4200638.1"/>
    </source>
</evidence>
<comment type="subcellular location">
    <subcellularLocation>
        <location evidence="1">Nucleus</location>
    </subcellularLocation>
</comment>
<name>A0AAN6XI31_9PEZI</name>
<dbReference type="SMART" id="SM00249">
    <property type="entry name" value="PHD"/>
    <property type="match status" value="1"/>
</dbReference>
<keyword evidence="4" id="KW-0862">Zinc</keyword>
<feature type="domain" description="PHD-type" evidence="8">
    <location>
        <begin position="160"/>
        <end position="211"/>
    </location>
</feature>
<evidence type="ECO:0000313" key="10">
    <source>
        <dbReference type="Proteomes" id="UP001303160"/>
    </source>
</evidence>
<reference evidence="9" key="1">
    <citation type="journal article" date="2023" name="Mol. Phylogenet. Evol.">
        <title>Genome-scale phylogeny and comparative genomics of the fungal order Sordariales.</title>
        <authorList>
            <person name="Hensen N."/>
            <person name="Bonometti L."/>
            <person name="Westerberg I."/>
            <person name="Brannstrom I.O."/>
            <person name="Guillou S."/>
            <person name="Cros-Aarteil S."/>
            <person name="Calhoun S."/>
            <person name="Haridas S."/>
            <person name="Kuo A."/>
            <person name="Mondo S."/>
            <person name="Pangilinan J."/>
            <person name="Riley R."/>
            <person name="LaButti K."/>
            <person name="Andreopoulos B."/>
            <person name="Lipzen A."/>
            <person name="Chen C."/>
            <person name="Yan M."/>
            <person name="Daum C."/>
            <person name="Ng V."/>
            <person name="Clum A."/>
            <person name="Steindorff A."/>
            <person name="Ohm R.A."/>
            <person name="Martin F."/>
            <person name="Silar P."/>
            <person name="Natvig D.O."/>
            <person name="Lalanne C."/>
            <person name="Gautier V."/>
            <person name="Ament-Velasquez S.L."/>
            <person name="Kruys A."/>
            <person name="Hutchinson M.I."/>
            <person name="Powell A.J."/>
            <person name="Barry K."/>
            <person name="Miller A.N."/>
            <person name="Grigoriev I.V."/>
            <person name="Debuchy R."/>
            <person name="Gladieux P."/>
            <person name="Hiltunen Thoren M."/>
            <person name="Johannesson H."/>
        </authorList>
    </citation>
    <scope>NUCLEOTIDE SEQUENCE</scope>
    <source>
        <strain evidence="9">CBS 315.58</strain>
    </source>
</reference>
<dbReference type="InterPro" id="IPR001965">
    <property type="entry name" value="Znf_PHD"/>
</dbReference>
<dbReference type="AlphaFoldDB" id="A0AAN6XI31"/>
<evidence type="ECO:0000256" key="6">
    <source>
        <dbReference type="PROSITE-ProRule" id="PRU00146"/>
    </source>
</evidence>
<evidence type="ECO:0000259" key="8">
    <source>
        <dbReference type="PROSITE" id="PS50016"/>
    </source>
</evidence>
<organism evidence="9 10">
    <name type="scientific">Triangularia verruculosa</name>
    <dbReference type="NCBI Taxonomy" id="2587418"/>
    <lineage>
        <taxon>Eukaryota</taxon>
        <taxon>Fungi</taxon>
        <taxon>Dikarya</taxon>
        <taxon>Ascomycota</taxon>
        <taxon>Pezizomycotina</taxon>
        <taxon>Sordariomycetes</taxon>
        <taxon>Sordariomycetidae</taxon>
        <taxon>Sordariales</taxon>
        <taxon>Podosporaceae</taxon>
        <taxon>Triangularia</taxon>
    </lineage>
</organism>
<dbReference type="InterPro" id="IPR019787">
    <property type="entry name" value="Znf_PHD-finger"/>
</dbReference>
<dbReference type="PROSITE" id="PS50016">
    <property type="entry name" value="ZF_PHD_2"/>
    <property type="match status" value="1"/>
</dbReference>